<sequence>PDPTRNSLFLTDLSRHPLCGTPGRGQGAALQEPLRASSESRLAGPGEGAGLGWERLWEQVVIAL</sequence>
<evidence type="ECO:0000256" key="1">
    <source>
        <dbReference type="SAM" id="MobiDB-lite"/>
    </source>
</evidence>
<reference evidence="2" key="2">
    <citation type="submission" date="2025-08" db="UniProtKB">
        <authorList>
            <consortium name="Ensembl"/>
        </authorList>
    </citation>
    <scope>IDENTIFICATION</scope>
</reference>
<evidence type="ECO:0000313" key="3">
    <source>
        <dbReference type="Proteomes" id="UP000016665"/>
    </source>
</evidence>
<dbReference type="Ensembl" id="ENSFALT00000042811.1">
    <property type="protein sequence ID" value="ENSFALP00000029050.1"/>
    <property type="gene ID" value="ENSFALG00000028373.1"/>
</dbReference>
<accession>A0A803W244</accession>
<dbReference type="Proteomes" id="UP000016665">
    <property type="component" value="Chromosome 15"/>
</dbReference>
<protein>
    <submittedName>
        <fullName evidence="2">Uncharacterized protein</fullName>
    </submittedName>
</protein>
<reference evidence="2" key="3">
    <citation type="submission" date="2025-09" db="UniProtKB">
        <authorList>
            <consortium name="Ensembl"/>
        </authorList>
    </citation>
    <scope>IDENTIFICATION</scope>
</reference>
<name>A0A803W244_FICAL</name>
<organism evidence="2 3">
    <name type="scientific">Ficedula albicollis</name>
    <name type="common">Collared flycatcher</name>
    <name type="synonym">Muscicapa albicollis</name>
    <dbReference type="NCBI Taxonomy" id="59894"/>
    <lineage>
        <taxon>Eukaryota</taxon>
        <taxon>Metazoa</taxon>
        <taxon>Chordata</taxon>
        <taxon>Craniata</taxon>
        <taxon>Vertebrata</taxon>
        <taxon>Euteleostomi</taxon>
        <taxon>Archelosauria</taxon>
        <taxon>Archosauria</taxon>
        <taxon>Dinosauria</taxon>
        <taxon>Saurischia</taxon>
        <taxon>Theropoda</taxon>
        <taxon>Coelurosauria</taxon>
        <taxon>Aves</taxon>
        <taxon>Neognathae</taxon>
        <taxon>Neoaves</taxon>
        <taxon>Telluraves</taxon>
        <taxon>Australaves</taxon>
        <taxon>Passeriformes</taxon>
        <taxon>Muscicapidae</taxon>
        <taxon>Ficedula</taxon>
    </lineage>
</organism>
<keyword evidence="3" id="KW-1185">Reference proteome</keyword>
<feature type="region of interest" description="Disordered" evidence="1">
    <location>
        <begin position="13"/>
        <end position="48"/>
    </location>
</feature>
<dbReference type="AlphaFoldDB" id="A0A803W244"/>
<reference evidence="2 3" key="1">
    <citation type="journal article" date="2012" name="Nature">
        <title>The genomic landscape of species divergence in Ficedula flycatchers.</title>
        <authorList>
            <person name="Ellegren H."/>
            <person name="Smeds L."/>
            <person name="Burri R."/>
            <person name="Olason P.I."/>
            <person name="Backstrom N."/>
            <person name="Kawakami T."/>
            <person name="Kunstner A."/>
            <person name="Makinen H."/>
            <person name="Nadachowska-Brzyska K."/>
            <person name="Qvarnstrom A."/>
            <person name="Uebbing S."/>
            <person name="Wolf J.B."/>
        </authorList>
    </citation>
    <scope>NUCLEOTIDE SEQUENCE [LARGE SCALE GENOMIC DNA]</scope>
</reference>
<proteinExistence type="predicted"/>
<evidence type="ECO:0000313" key="2">
    <source>
        <dbReference type="Ensembl" id="ENSFALP00000029050.1"/>
    </source>
</evidence>